<dbReference type="CDD" id="cd10973">
    <property type="entry name" value="CE4_DAC_u4_5s"/>
    <property type="match status" value="1"/>
</dbReference>
<feature type="domain" description="NodB homology" evidence="4">
    <location>
        <begin position="82"/>
        <end position="347"/>
    </location>
</feature>
<dbReference type="InterPro" id="IPR002509">
    <property type="entry name" value="NODB_dom"/>
</dbReference>
<gene>
    <name evidence="5" type="ORF">NKI27_11245</name>
</gene>
<evidence type="ECO:0000313" key="6">
    <source>
        <dbReference type="Proteomes" id="UP001163739"/>
    </source>
</evidence>
<dbReference type="Pfam" id="PF01522">
    <property type="entry name" value="Polysacc_deac_1"/>
    <property type="match status" value="1"/>
</dbReference>
<dbReference type="PROSITE" id="PS51677">
    <property type="entry name" value="NODB"/>
    <property type="match status" value="1"/>
</dbReference>
<dbReference type="PANTHER" id="PTHR34216:SF3">
    <property type="entry name" value="POLY-BETA-1,6-N-ACETYL-D-GLUCOSAMINE N-DEACETYLASE"/>
    <property type="match status" value="1"/>
</dbReference>
<evidence type="ECO:0000313" key="5">
    <source>
        <dbReference type="EMBL" id="UZE94661.1"/>
    </source>
</evidence>
<reference evidence="5" key="1">
    <citation type="submission" date="2022-06" db="EMBL/GenBank/DDBJ databases">
        <title>Alkalimarinus sp. nov., isolated from gut of a Alitta virens.</title>
        <authorList>
            <person name="Yang A.I."/>
            <person name="Shin N.-R."/>
        </authorList>
    </citation>
    <scope>NUCLEOTIDE SEQUENCE</scope>
    <source>
        <strain evidence="5">A2M4</strain>
    </source>
</reference>
<sequence>MKKLPRLFYVNTLALSLYIVSSAQAAVVLQYHHIDDNTPSSTSTSISLFKQHIQYLIDNNFSISSIPSIVEDLKNQKKEDNKTVGITFDDGYISVYKNAFPILKKYNIPFTIFVNTAPIEAKKASHVSWEQLREMKLQGATIANHTHQHSYLMSEGLDTDLWKRQFVDEITTAQAIINKRLNQDIKLFAYPYGEFDQPANTLLKEMGYIGFGQQSGATGFNMSLQSLPRYPASNRFGKFPLMAAKLNSTAFEDIEFKPHFGVINETSRNPPTLFIYGADGLVNNVNCFGSSVGALPKVKVDTETFIVSPETPFNTRRFRYNCTAKSTATGRFSWISIPWVDVTKRAY</sequence>
<feature type="chain" id="PRO_5046604714" evidence="3">
    <location>
        <begin position="26"/>
        <end position="347"/>
    </location>
</feature>
<keyword evidence="6" id="KW-1185">Reference proteome</keyword>
<dbReference type="EMBL" id="CP100390">
    <property type="protein sequence ID" value="UZE94661.1"/>
    <property type="molecule type" value="Genomic_DNA"/>
</dbReference>
<comment type="subcellular location">
    <subcellularLocation>
        <location evidence="1">Secreted</location>
    </subcellularLocation>
</comment>
<keyword evidence="2 3" id="KW-0732">Signal</keyword>
<evidence type="ECO:0000256" key="2">
    <source>
        <dbReference type="ARBA" id="ARBA00022729"/>
    </source>
</evidence>
<organism evidence="5 6">
    <name type="scientific">Alkalimarinus alittae</name>
    <dbReference type="NCBI Taxonomy" id="2961619"/>
    <lineage>
        <taxon>Bacteria</taxon>
        <taxon>Pseudomonadati</taxon>
        <taxon>Pseudomonadota</taxon>
        <taxon>Gammaproteobacteria</taxon>
        <taxon>Alteromonadales</taxon>
        <taxon>Alteromonadaceae</taxon>
        <taxon>Alkalimarinus</taxon>
    </lineage>
</organism>
<accession>A0ABY6MXV6</accession>
<dbReference type="Proteomes" id="UP001163739">
    <property type="component" value="Chromosome"/>
</dbReference>
<protein>
    <submittedName>
        <fullName evidence="5">Polysaccharide deacetylase family protein</fullName>
    </submittedName>
</protein>
<proteinExistence type="predicted"/>
<dbReference type="SUPFAM" id="SSF88713">
    <property type="entry name" value="Glycoside hydrolase/deacetylase"/>
    <property type="match status" value="1"/>
</dbReference>
<feature type="signal peptide" evidence="3">
    <location>
        <begin position="1"/>
        <end position="25"/>
    </location>
</feature>
<evidence type="ECO:0000259" key="4">
    <source>
        <dbReference type="PROSITE" id="PS51677"/>
    </source>
</evidence>
<dbReference type="InterPro" id="IPR011330">
    <property type="entry name" value="Glyco_hydro/deAcase_b/a-brl"/>
</dbReference>
<dbReference type="InterPro" id="IPR051398">
    <property type="entry name" value="Polysacch_Deacetylase"/>
</dbReference>
<dbReference type="Gene3D" id="3.20.20.370">
    <property type="entry name" value="Glycoside hydrolase/deacetylase"/>
    <property type="match status" value="1"/>
</dbReference>
<dbReference type="PANTHER" id="PTHR34216">
    <property type="match status" value="1"/>
</dbReference>
<name>A0ABY6MXV6_9ALTE</name>
<evidence type="ECO:0000256" key="3">
    <source>
        <dbReference type="SAM" id="SignalP"/>
    </source>
</evidence>
<dbReference type="RefSeq" id="WP_265046154.1">
    <property type="nucleotide sequence ID" value="NZ_CP100390.1"/>
</dbReference>
<evidence type="ECO:0000256" key="1">
    <source>
        <dbReference type="ARBA" id="ARBA00004613"/>
    </source>
</evidence>